<dbReference type="InterPro" id="IPR012480">
    <property type="entry name" value="Hepar_II_III_C"/>
</dbReference>
<protein>
    <recommendedName>
        <fullName evidence="1">Heparinase II/III-like C-terminal domain-containing protein</fullName>
    </recommendedName>
</protein>
<dbReference type="GO" id="GO:0016829">
    <property type="term" value="F:lyase activity"/>
    <property type="evidence" value="ECO:0007669"/>
    <property type="project" value="InterPro"/>
</dbReference>
<evidence type="ECO:0000313" key="2">
    <source>
        <dbReference type="EMBL" id="GAH81846.1"/>
    </source>
</evidence>
<accession>X1IHD7</accession>
<gene>
    <name evidence="2" type="ORF">S03H2_57511</name>
</gene>
<dbReference type="AlphaFoldDB" id="X1IHD7"/>
<reference evidence="2" key="1">
    <citation type="journal article" date="2014" name="Front. Microbiol.">
        <title>High frequency of phylogenetically diverse reductive dehalogenase-homologous genes in deep subseafloor sedimentary metagenomes.</title>
        <authorList>
            <person name="Kawai M."/>
            <person name="Futagami T."/>
            <person name="Toyoda A."/>
            <person name="Takaki Y."/>
            <person name="Nishi S."/>
            <person name="Hori S."/>
            <person name="Arai W."/>
            <person name="Tsubouchi T."/>
            <person name="Morono Y."/>
            <person name="Uchiyama I."/>
            <person name="Ito T."/>
            <person name="Fujiyama A."/>
            <person name="Inagaki F."/>
            <person name="Takami H."/>
        </authorList>
    </citation>
    <scope>NUCLEOTIDE SEQUENCE</scope>
    <source>
        <strain evidence="2">Expedition CK06-06</strain>
    </source>
</reference>
<evidence type="ECO:0000259" key="1">
    <source>
        <dbReference type="Pfam" id="PF07940"/>
    </source>
</evidence>
<dbReference type="Pfam" id="PF07940">
    <property type="entry name" value="Hepar_II_III_C"/>
    <property type="match status" value="1"/>
</dbReference>
<proteinExistence type="predicted"/>
<sequence length="251" mass="29103">DPLLGWLYNYVQKSETFFDALYETRDTPQKDPFDENPVRVFRSVGTTVFKSGWDADDFNFVMRTGPFYNHQHIDQGTFWLSDRGSLFLEERHGSTYYDDPLYQPWYTQPIAHSTILIDHNHQSQQVGDHLVMADGFDDYAFISHFLDGENAAFTSGDIGRLYWGKVKSMQRNVLYLKPRTLLMLDTIYPAENDVDVTLLYQTAHLGDITAGNTMSTISKDGNTLFIRHLYPENTEVEAVETPHYLYTLQRE</sequence>
<dbReference type="Gene3D" id="2.70.98.70">
    <property type="match status" value="1"/>
</dbReference>
<feature type="domain" description="Heparinase II/III-like C-terminal" evidence="1">
    <location>
        <begin position="37"/>
        <end position="216"/>
    </location>
</feature>
<dbReference type="EMBL" id="BARU01036866">
    <property type="protein sequence ID" value="GAH81846.1"/>
    <property type="molecule type" value="Genomic_DNA"/>
</dbReference>
<organism evidence="2">
    <name type="scientific">marine sediment metagenome</name>
    <dbReference type="NCBI Taxonomy" id="412755"/>
    <lineage>
        <taxon>unclassified sequences</taxon>
        <taxon>metagenomes</taxon>
        <taxon>ecological metagenomes</taxon>
    </lineage>
</organism>
<feature type="non-terminal residue" evidence="2">
    <location>
        <position position="251"/>
    </location>
</feature>
<name>X1IHD7_9ZZZZ</name>
<comment type="caution">
    <text evidence="2">The sequence shown here is derived from an EMBL/GenBank/DDBJ whole genome shotgun (WGS) entry which is preliminary data.</text>
</comment>
<feature type="non-terminal residue" evidence="2">
    <location>
        <position position="1"/>
    </location>
</feature>